<keyword evidence="1" id="KW-0472">Membrane</keyword>
<dbReference type="Proteomes" id="UP001597601">
    <property type="component" value="Unassembled WGS sequence"/>
</dbReference>
<dbReference type="RefSeq" id="WP_377122256.1">
    <property type="nucleotide sequence ID" value="NZ_JBHUON010000001.1"/>
</dbReference>
<sequence length="59" mass="6658">MPIFATMNIQLILVLLIFAAALFFIGRMMYRNIFVKEGCGENCKCGVDFSNIDTHKAVK</sequence>
<name>A0ABW5XKJ2_9SPHI</name>
<dbReference type="EMBL" id="JBHUON010000001">
    <property type="protein sequence ID" value="MFD2863163.1"/>
    <property type="molecule type" value="Genomic_DNA"/>
</dbReference>
<keyword evidence="1" id="KW-1133">Transmembrane helix</keyword>
<reference evidence="3" key="1">
    <citation type="journal article" date="2019" name="Int. J. Syst. Evol. Microbiol.">
        <title>The Global Catalogue of Microorganisms (GCM) 10K type strain sequencing project: providing services to taxonomists for standard genome sequencing and annotation.</title>
        <authorList>
            <consortium name="The Broad Institute Genomics Platform"/>
            <consortium name="The Broad Institute Genome Sequencing Center for Infectious Disease"/>
            <person name="Wu L."/>
            <person name="Ma J."/>
        </authorList>
    </citation>
    <scope>NUCLEOTIDE SEQUENCE [LARGE SCALE GENOMIC DNA]</scope>
    <source>
        <strain evidence="3">KCTC 52232</strain>
    </source>
</reference>
<keyword evidence="1" id="KW-0812">Transmembrane</keyword>
<proteinExistence type="predicted"/>
<evidence type="ECO:0000313" key="3">
    <source>
        <dbReference type="Proteomes" id="UP001597601"/>
    </source>
</evidence>
<comment type="caution">
    <text evidence="2">The sequence shown here is derived from an EMBL/GenBank/DDBJ whole genome shotgun (WGS) entry which is preliminary data.</text>
</comment>
<gene>
    <name evidence="2" type="ORF">ACFSYC_00565</name>
</gene>
<evidence type="ECO:0000313" key="2">
    <source>
        <dbReference type="EMBL" id="MFD2863163.1"/>
    </source>
</evidence>
<protein>
    <submittedName>
        <fullName evidence="2">FeoB-associated Cys-rich membrane protein</fullName>
    </submittedName>
</protein>
<organism evidence="2 3">
    <name type="scientific">Mucilaginibacter antarcticus</name>
    <dbReference type="NCBI Taxonomy" id="1855725"/>
    <lineage>
        <taxon>Bacteria</taxon>
        <taxon>Pseudomonadati</taxon>
        <taxon>Bacteroidota</taxon>
        <taxon>Sphingobacteriia</taxon>
        <taxon>Sphingobacteriales</taxon>
        <taxon>Sphingobacteriaceae</taxon>
        <taxon>Mucilaginibacter</taxon>
    </lineage>
</organism>
<accession>A0ABW5XKJ2</accession>
<feature type="transmembrane region" description="Helical" evidence="1">
    <location>
        <begin position="6"/>
        <end position="26"/>
    </location>
</feature>
<dbReference type="Pfam" id="PF12669">
    <property type="entry name" value="FeoB_associated"/>
    <property type="match status" value="1"/>
</dbReference>
<evidence type="ECO:0000256" key="1">
    <source>
        <dbReference type="SAM" id="Phobius"/>
    </source>
</evidence>
<keyword evidence="3" id="KW-1185">Reference proteome</keyword>